<keyword evidence="5" id="KW-0732">Signal</keyword>
<feature type="active site" description="Proton donor" evidence="3">
    <location>
        <position position="377"/>
    </location>
</feature>
<keyword evidence="4" id="KW-1015">Disulfide bond</keyword>
<dbReference type="Proteomes" id="UP000037505">
    <property type="component" value="Unassembled WGS sequence"/>
</dbReference>
<evidence type="ECO:0000256" key="1">
    <source>
        <dbReference type="ARBA" id="ARBA00022801"/>
    </source>
</evidence>
<feature type="disulfide bond" evidence="4">
    <location>
        <begin position="70"/>
        <end position="430"/>
    </location>
</feature>
<evidence type="ECO:0000256" key="4">
    <source>
        <dbReference type="PIRSR" id="PIRSR000894-2"/>
    </source>
</evidence>
<dbReference type="PANTHER" id="PTHR20963">
    <property type="entry name" value="MULTIPLE INOSITOL POLYPHOSPHATE PHOSPHATASE-RELATED"/>
    <property type="match status" value="1"/>
</dbReference>
<keyword evidence="1" id="KW-0378">Hydrolase</keyword>
<dbReference type="Gene3D" id="3.40.50.1240">
    <property type="entry name" value="Phosphoglycerate mutase-like"/>
    <property type="match status" value="1"/>
</dbReference>
<sequence length="522" mass="57607">MIHMLNLQIVLAALLAFTRDAPSSSSSATTPAPTSPAYSPGFDVTSSWANLSPYKEADGFGVPKGVPRGCELSQVHVLHRHAERYPESAWFDGKGMERFSKKLKNYNTDHDVSVGTGPLAFLQNWKYLLGRDLLLATGAATEASSGADIWSKYGRMVYRAPPGMAVWDPELNVYPNGTRRPKPIFRTTNKQRVLESARWWLTGFFGPGHANTSYNLVVIPDGDGLNNTLAAEHSCPGDLKEGTHASEKFIPAMIKDPLTRLKKYFPDDFNLTTSDVLAMMNLCPYEYATLGSSSFCRLFTEQEWADFAYNLDMRLYGASAFGSPTGRAQGIGYLLELAARLEEKLITSSDTSINTTYDSDAATFPLHQPLYMDMAHDKVIIGTITALGLQYFNYGPRGMPSTVAHAVPREFRLNKVAPFGARLISEVWTCPEEARVEVLDSTLYVNPDLSDTENTTDYIRFVLNGAPLPISDLVGCEHSMNGFCKVAHFLNAVPMLKEKAMYQQACYGGFKPGHQVGDGRPE</sequence>
<comment type="caution">
    <text evidence="6">The sequence shown here is derived from an EMBL/GenBank/DDBJ whole genome shotgun (WGS) entry which is preliminary data.</text>
</comment>
<dbReference type="SUPFAM" id="SSF53254">
    <property type="entry name" value="Phosphoglycerate mutase-like"/>
    <property type="match status" value="1"/>
</dbReference>
<dbReference type="PANTHER" id="PTHR20963:SF43">
    <property type="entry name" value="PUTATIVE (AFU_ORTHOLOGUE AFUA_7G01240)-RELATED"/>
    <property type="match status" value="1"/>
</dbReference>
<dbReference type="GO" id="GO:0003993">
    <property type="term" value="F:acid phosphatase activity"/>
    <property type="evidence" value="ECO:0007669"/>
    <property type="project" value="TreeGrafter"/>
</dbReference>
<evidence type="ECO:0000256" key="2">
    <source>
        <dbReference type="ARBA" id="ARBA00023180"/>
    </source>
</evidence>
<feature type="chain" id="PRO_5005553440" evidence="5">
    <location>
        <begin position="24"/>
        <end position="522"/>
    </location>
</feature>
<feature type="signal peptide" evidence="5">
    <location>
        <begin position="1"/>
        <end position="23"/>
    </location>
</feature>
<dbReference type="OrthoDB" id="6509975at2759"/>
<accession>A0A0L1J607</accession>
<feature type="disulfide bond" evidence="4">
    <location>
        <begin position="283"/>
        <end position="296"/>
    </location>
</feature>
<dbReference type="InterPro" id="IPR016274">
    <property type="entry name" value="Histidine_acid_Pase_euk"/>
</dbReference>
<dbReference type="STRING" id="1509407.A0A0L1J607"/>
<proteinExistence type="predicted"/>
<evidence type="ECO:0000313" key="6">
    <source>
        <dbReference type="EMBL" id="KNG87172.1"/>
    </source>
</evidence>
<reference evidence="6 7" key="1">
    <citation type="submission" date="2014-06" db="EMBL/GenBank/DDBJ databases">
        <title>The Genome of the Aflatoxigenic Filamentous Fungus Aspergillus nomius.</title>
        <authorList>
            <person name="Moore M.G."/>
            <person name="Shannon B.M."/>
            <person name="Brian M.M."/>
        </authorList>
    </citation>
    <scope>NUCLEOTIDE SEQUENCE [LARGE SCALE GENOMIC DNA]</scope>
    <source>
        <strain evidence="6 7">NRRL 13137</strain>
    </source>
</reference>
<dbReference type="InterPro" id="IPR029033">
    <property type="entry name" value="His_PPase_superfam"/>
</dbReference>
<dbReference type="AlphaFoldDB" id="A0A0L1J607"/>
<dbReference type="EMBL" id="JNOM01000090">
    <property type="protein sequence ID" value="KNG87172.1"/>
    <property type="molecule type" value="Genomic_DNA"/>
</dbReference>
<organism evidence="6 7">
    <name type="scientific">Aspergillus nomiae NRRL (strain ATCC 15546 / NRRL 13137 / CBS 260.88 / M93)</name>
    <dbReference type="NCBI Taxonomy" id="1509407"/>
    <lineage>
        <taxon>Eukaryota</taxon>
        <taxon>Fungi</taxon>
        <taxon>Dikarya</taxon>
        <taxon>Ascomycota</taxon>
        <taxon>Pezizomycotina</taxon>
        <taxon>Eurotiomycetes</taxon>
        <taxon>Eurotiomycetidae</taxon>
        <taxon>Eurotiales</taxon>
        <taxon>Aspergillaceae</taxon>
        <taxon>Aspergillus</taxon>
        <taxon>Aspergillus subgen. Circumdati</taxon>
    </lineage>
</organism>
<dbReference type="InterPro" id="IPR000560">
    <property type="entry name" value="His_Pase_clade-2"/>
</dbReference>
<name>A0A0L1J607_ASPN3</name>
<keyword evidence="7" id="KW-1185">Reference proteome</keyword>
<dbReference type="PIRSF" id="PIRSF000894">
    <property type="entry name" value="Acid_phosphatase"/>
    <property type="match status" value="1"/>
</dbReference>
<protein>
    <submittedName>
        <fullName evidence="6">Phytase</fullName>
    </submittedName>
</protein>
<feature type="active site" description="Nucleophile" evidence="3">
    <location>
        <position position="81"/>
    </location>
</feature>
<dbReference type="RefSeq" id="XP_015408095.1">
    <property type="nucleotide sequence ID" value="XM_015550356.1"/>
</dbReference>
<dbReference type="GeneID" id="26806903"/>
<evidence type="ECO:0000256" key="5">
    <source>
        <dbReference type="SAM" id="SignalP"/>
    </source>
</evidence>
<evidence type="ECO:0000313" key="7">
    <source>
        <dbReference type="Proteomes" id="UP000037505"/>
    </source>
</evidence>
<dbReference type="CDD" id="cd07061">
    <property type="entry name" value="HP_HAP_like"/>
    <property type="match status" value="1"/>
</dbReference>
<dbReference type="Pfam" id="PF00328">
    <property type="entry name" value="His_Phos_2"/>
    <property type="match status" value="1"/>
</dbReference>
<gene>
    <name evidence="6" type="ORF">ANOM_005099</name>
</gene>
<evidence type="ECO:0000256" key="3">
    <source>
        <dbReference type="PIRSR" id="PIRSR000894-1"/>
    </source>
</evidence>
<keyword evidence="2" id="KW-0325">Glycoprotein</keyword>